<reference evidence="1 2" key="1">
    <citation type="submission" date="2015-09" db="EMBL/GenBank/DDBJ databases">
        <authorList>
            <consortium name="Pathogen Informatics"/>
        </authorList>
    </citation>
    <scope>NUCLEOTIDE SEQUENCE [LARGE SCALE GENOMIC DNA]</scope>
    <source>
        <strain evidence="1 2">2789STDY5834928</strain>
    </source>
</reference>
<name>A0A174ZQF0_9FIRM</name>
<dbReference type="AlphaFoldDB" id="A0A174ZQF0"/>
<proteinExistence type="predicted"/>
<organism evidence="1 2">
    <name type="scientific">[Eubacterium] siraeum</name>
    <dbReference type="NCBI Taxonomy" id="39492"/>
    <lineage>
        <taxon>Bacteria</taxon>
        <taxon>Bacillati</taxon>
        <taxon>Bacillota</taxon>
        <taxon>Clostridia</taxon>
        <taxon>Eubacteriales</taxon>
        <taxon>Oscillospiraceae</taxon>
        <taxon>Oscillospiraceae incertae sedis</taxon>
    </lineage>
</organism>
<evidence type="ECO:0000313" key="1">
    <source>
        <dbReference type="EMBL" id="CUQ89623.1"/>
    </source>
</evidence>
<dbReference type="OrthoDB" id="1645191at2"/>
<accession>A0A174ZQF0</accession>
<evidence type="ECO:0000313" key="2">
    <source>
        <dbReference type="Proteomes" id="UP000095662"/>
    </source>
</evidence>
<gene>
    <name evidence="1" type="ORF">ERS852540_01964</name>
</gene>
<evidence type="ECO:0008006" key="3">
    <source>
        <dbReference type="Google" id="ProtNLM"/>
    </source>
</evidence>
<dbReference type="EMBL" id="CZBY01000017">
    <property type="protein sequence ID" value="CUQ89623.1"/>
    <property type="molecule type" value="Genomic_DNA"/>
</dbReference>
<sequence length="160" mass="17896">MSEFEKELGWDDVIEKESDFTLLPAGDYDFTITGFERARHEGSEKLPPCNKAVVSIHIDAPEGSTTIQHNLFLHSKCEGMLSAFFIGIGQKKHGEPLRMNWNNVIGAKGRCKVYIDTWKNKNGEEMQSNRIKKFYEPSPAQTVSQAPASSQAGVFTPGKF</sequence>
<protein>
    <recommendedName>
        <fullName evidence="3">DUF669 domain-containing protein</fullName>
    </recommendedName>
</protein>
<dbReference type="Proteomes" id="UP000095662">
    <property type="component" value="Unassembled WGS sequence"/>
</dbReference>
<dbReference type="STRING" id="39492.ERS852540_01964"/>